<comment type="caution">
    <text evidence="10">The sequence shown here is derived from an EMBL/GenBank/DDBJ whole genome shotgun (WGS) entry which is preliminary data.</text>
</comment>
<keyword evidence="5" id="KW-0479">Metal-binding</keyword>
<evidence type="ECO:0000313" key="11">
    <source>
        <dbReference type="Proteomes" id="UP001157974"/>
    </source>
</evidence>
<proteinExistence type="inferred from homology"/>
<feature type="domain" description="MTTase N-terminal" evidence="8">
    <location>
        <begin position="34"/>
        <end position="150"/>
    </location>
</feature>
<dbReference type="Gene3D" id="3.40.50.12160">
    <property type="entry name" value="Methylthiotransferase, N-terminal domain"/>
    <property type="match status" value="1"/>
</dbReference>
<dbReference type="GO" id="GO:0046872">
    <property type="term" value="F:metal ion binding"/>
    <property type="evidence" value="ECO:0007669"/>
    <property type="project" value="UniProtKB-KW"/>
</dbReference>
<evidence type="ECO:0000256" key="2">
    <source>
        <dbReference type="ARBA" id="ARBA00022485"/>
    </source>
</evidence>
<accession>A0AAV8V501</accession>
<evidence type="ECO:0000256" key="3">
    <source>
        <dbReference type="ARBA" id="ARBA00022490"/>
    </source>
</evidence>
<gene>
    <name evidence="10" type="ORF">NDN08_005637</name>
</gene>
<dbReference type="InterPro" id="IPR002792">
    <property type="entry name" value="TRAM_dom"/>
</dbReference>
<dbReference type="Pfam" id="PF18693">
    <property type="entry name" value="TRAM_2"/>
    <property type="match status" value="1"/>
</dbReference>
<dbReference type="CDD" id="cd01335">
    <property type="entry name" value="Radical_SAM"/>
    <property type="match status" value="1"/>
</dbReference>
<sequence length="483" mass="53674">MAFIGGLCIQGHDRASSQSSRSVCRSAEVREKPVSVSLVPLGCPKNTVDAEVMLGDLEQQGISVLDDESSADVIIVNTCGFIEDAKRESIEAILAAAELKQGSGAKGVVVTGCLAQRYASQLAEELPEVDAVVGFEGYKSLGEKVRKIALNGKKRSSSTVEVGKATVPFRPEWGRRRLAPKHTAYMRVAEGCDHACSFCAIPSFRGKFRSKQWDQVVEEARLLASKGAVELNLIAEDTNQYGIDFKGDSRRLSDLLYELADIEGIQWIRLLYCYPSYFTDELIDAIANIDKVVKYIDIPLQHISDPVLKRMNRPGAKHTKRLLNRLRDRIPEVEFRSTFITGFPGETQQDHEELVNFVKDFRFHRGGFFTYSEEDGTPAASLDRQIPEEIKMARRDELTSLQQDIQAEFADEKIGKVIDVLVDRIEDGHAVGRARFDAPEIDCIVHLLQDVPPGLVVKARVVESDLFDLLADTNPHVVNGEVV</sequence>
<dbReference type="PANTHER" id="PTHR43837:SF1">
    <property type="entry name" value="RIBOSOMAL PROTEIN US12 METHYLTHIOTRANSFERASE RIMO"/>
    <property type="match status" value="1"/>
</dbReference>
<dbReference type="NCBIfam" id="TIGR01125">
    <property type="entry name" value="30S ribosomal protein S12 methylthiotransferase RimO"/>
    <property type="match status" value="1"/>
</dbReference>
<dbReference type="GO" id="GO:0051539">
    <property type="term" value="F:4 iron, 4 sulfur cluster binding"/>
    <property type="evidence" value="ECO:0007669"/>
    <property type="project" value="UniProtKB-KW"/>
</dbReference>
<dbReference type="GO" id="GO:0006400">
    <property type="term" value="P:tRNA modification"/>
    <property type="evidence" value="ECO:0007669"/>
    <property type="project" value="InterPro"/>
</dbReference>
<keyword evidence="7" id="KW-0411">Iron-sulfur</keyword>
<dbReference type="Pfam" id="PF00919">
    <property type="entry name" value="UPF0004"/>
    <property type="match status" value="1"/>
</dbReference>
<dbReference type="SFLD" id="SFLDF00274">
    <property type="entry name" value="ribosomal_protein_S12_methylth"/>
    <property type="match status" value="1"/>
</dbReference>
<evidence type="ECO:0000313" key="10">
    <source>
        <dbReference type="EMBL" id="KAJ8908937.1"/>
    </source>
</evidence>
<dbReference type="InterPro" id="IPR038135">
    <property type="entry name" value="Methylthiotransferase_N_sf"/>
</dbReference>
<dbReference type="GO" id="GO:0035599">
    <property type="term" value="F:aspartic acid methylthiotransferase activity"/>
    <property type="evidence" value="ECO:0007669"/>
    <property type="project" value="TreeGrafter"/>
</dbReference>
<dbReference type="NCBIfam" id="TIGR00089">
    <property type="entry name" value="MiaB/RimO family radical SAM methylthiotransferase"/>
    <property type="match status" value="1"/>
</dbReference>
<dbReference type="SFLD" id="SFLDS00029">
    <property type="entry name" value="Radical_SAM"/>
    <property type="match status" value="1"/>
</dbReference>
<dbReference type="Pfam" id="PF04055">
    <property type="entry name" value="Radical_SAM"/>
    <property type="match status" value="1"/>
</dbReference>
<dbReference type="AlphaFoldDB" id="A0AAV8V501"/>
<dbReference type="Gene3D" id="3.80.30.20">
    <property type="entry name" value="tm_1862 like domain"/>
    <property type="match status" value="1"/>
</dbReference>
<dbReference type="SMART" id="SM00729">
    <property type="entry name" value="Elp3"/>
    <property type="match status" value="1"/>
</dbReference>
<name>A0AAV8V501_9RHOD</name>
<evidence type="ECO:0000256" key="7">
    <source>
        <dbReference type="ARBA" id="ARBA00023014"/>
    </source>
</evidence>
<protein>
    <submittedName>
        <fullName evidence="10">Uncharacterized protein</fullName>
    </submittedName>
</protein>
<dbReference type="Gene3D" id="2.40.50.140">
    <property type="entry name" value="Nucleic acid-binding proteins"/>
    <property type="match status" value="1"/>
</dbReference>
<dbReference type="InterPro" id="IPR013848">
    <property type="entry name" value="Methylthiotransferase_N"/>
</dbReference>
<evidence type="ECO:0000256" key="6">
    <source>
        <dbReference type="ARBA" id="ARBA00023004"/>
    </source>
</evidence>
<dbReference type="PROSITE" id="PS01278">
    <property type="entry name" value="MTTASE_RADICAL"/>
    <property type="match status" value="1"/>
</dbReference>
<evidence type="ECO:0000259" key="9">
    <source>
        <dbReference type="PROSITE" id="PS51918"/>
    </source>
</evidence>
<evidence type="ECO:0000259" key="8">
    <source>
        <dbReference type="PROSITE" id="PS51449"/>
    </source>
</evidence>
<dbReference type="InterPro" id="IPR006638">
    <property type="entry name" value="Elp3/MiaA/NifB-like_rSAM"/>
</dbReference>
<dbReference type="HAMAP" id="MF_01865">
    <property type="entry name" value="MTTase_RimO"/>
    <property type="match status" value="1"/>
</dbReference>
<reference evidence="10 11" key="1">
    <citation type="journal article" date="2023" name="Nat. Commun.">
        <title>Origin of minicircular mitochondrial genomes in red algae.</title>
        <authorList>
            <person name="Lee Y."/>
            <person name="Cho C.H."/>
            <person name="Lee Y.M."/>
            <person name="Park S.I."/>
            <person name="Yang J.H."/>
            <person name="West J.A."/>
            <person name="Bhattacharya D."/>
            <person name="Yoon H.S."/>
        </authorList>
    </citation>
    <scope>NUCLEOTIDE SEQUENCE [LARGE SCALE GENOMIC DNA]</scope>
    <source>
        <strain evidence="10 11">CCMP1338</strain>
        <tissue evidence="10">Whole cell</tissue>
    </source>
</reference>
<dbReference type="InterPro" id="IPR005840">
    <property type="entry name" value="Ribosomal_uS12_MeSTrfase_RimO"/>
</dbReference>
<dbReference type="PANTHER" id="PTHR43837">
    <property type="entry name" value="RIBOSOMAL PROTEIN S12 METHYLTHIOTRANSFERASE RIMO"/>
    <property type="match status" value="1"/>
</dbReference>
<feature type="domain" description="Radical SAM core" evidence="9">
    <location>
        <begin position="178"/>
        <end position="408"/>
    </location>
</feature>
<keyword evidence="11" id="KW-1185">Reference proteome</keyword>
<dbReference type="InterPro" id="IPR012340">
    <property type="entry name" value="NA-bd_OB-fold"/>
</dbReference>
<dbReference type="InterPro" id="IPR005839">
    <property type="entry name" value="Methylthiotransferase"/>
</dbReference>
<evidence type="ECO:0000256" key="5">
    <source>
        <dbReference type="ARBA" id="ARBA00022723"/>
    </source>
</evidence>
<evidence type="ECO:0000256" key="1">
    <source>
        <dbReference type="ARBA" id="ARBA00001966"/>
    </source>
</evidence>
<evidence type="ECO:0000256" key="4">
    <source>
        <dbReference type="ARBA" id="ARBA00022691"/>
    </source>
</evidence>
<dbReference type="InterPro" id="IPR058240">
    <property type="entry name" value="rSAM_sf"/>
</dbReference>
<dbReference type="FunFam" id="3.80.30.20:FF:000001">
    <property type="entry name" value="tRNA-2-methylthio-N(6)-dimethylallyladenosine synthase 2"/>
    <property type="match status" value="1"/>
</dbReference>
<dbReference type="GO" id="GO:0005829">
    <property type="term" value="C:cytosol"/>
    <property type="evidence" value="ECO:0007669"/>
    <property type="project" value="TreeGrafter"/>
</dbReference>
<keyword evidence="4" id="KW-0949">S-adenosyl-L-methionine</keyword>
<dbReference type="InterPro" id="IPR020612">
    <property type="entry name" value="Methylthiotransferase_CS"/>
</dbReference>
<keyword evidence="2" id="KW-0004">4Fe-4S</keyword>
<dbReference type="SFLD" id="SFLDG01082">
    <property type="entry name" value="B12-binding_domain_containing"/>
    <property type="match status" value="1"/>
</dbReference>
<dbReference type="InterPro" id="IPR007197">
    <property type="entry name" value="rSAM"/>
</dbReference>
<comment type="cofactor">
    <cofactor evidence="1">
        <name>[4Fe-4S] cluster</name>
        <dbReference type="ChEBI" id="CHEBI:49883"/>
    </cofactor>
</comment>
<organism evidence="10 11">
    <name type="scientific">Rhodosorus marinus</name>
    <dbReference type="NCBI Taxonomy" id="101924"/>
    <lineage>
        <taxon>Eukaryota</taxon>
        <taxon>Rhodophyta</taxon>
        <taxon>Stylonematophyceae</taxon>
        <taxon>Stylonematales</taxon>
        <taxon>Stylonemataceae</taxon>
        <taxon>Rhodosorus</taxon>
    </lineage>
</organism>
<keyword evidence="3" id="KW-0963">Cytoplasm</keyword>
<keyword evidence="6" id="KW-0408">Iron</keyword>
<dbReference type="PROSITE" id="PS51918">
    <property type="entry name" value="RADICAL_SAM"/>
    <property type="match status" value="1"/>
</dbReference>
<dbReference type="SFLD" id="SFLDG01061">
    <property type="entry name" value="methylthiotransferase"/>
    <property type="match status" value="1"/>
</dbReference>
<dbReference type="PROSITE" id="PS51449">
    <property type="entry name" value="MTTASE_N"/>
    <property type="match status" value="1"/>
</dbReference>
<dbReference type="InterPro" id="IPR023404">
    <property type="entry name" value="rSAM_horseshoe"/>
</dbReference>
<dbReference type="Proteomes" id="UP001157974">
    <property type="component" value="Unassembled WGS sequence"/>
</dbReference>
<dbReference type="EMBL" id="JAMWBK010000001">
    <property type="protein sequence ID" value="KAJ8908937.1"/>
    <property type="molecule type" value="Genomic_DNA"/>
</dbReference>
<dbReference type="SUPFAM" id="SSF102114">
    <property type="entry name" value="Radical SAM enzymes"/>
    <property type="match status" value="1"/>
</dbReference>